<gene>
    <name evidence="8" type="ORF">WN985_29390</name>
</gene>
<evidence type="ECO:0000256" key="6">
    <source>
        <dbReference type="ARBA" id="ARBA00031424"/>
    </source>
</evidence>
<protein>
    <recommendedName>
        <fullName evidence="4">dTDP-4-dehydrorhamnose 3,5-epimerase</fullName>
        <ecNumber evidence="3">5.1.3.13</ecNumber>
    </recommendedName>
    <alternativeName>
        <fullName evidence="6">Thymidine diphospho-4-keto-rhamnose 3,5-epimerase</fullName>
    </alternativeName>
    <alternativeName>
        <fullName evidence="5">dTDP-4-keto-6-deoxyglucose 3,5-epimerase</fullName>
    </alternativeName>
    <alternativeName>
        <fullName evidence="7">dTDP-6-deoxy-D-xylo-4-hexulose 3,5-epimerase</fullName>
    </alternativeName>
</protein>
<evidence type="ECO:0000256" key="3">
    <source>
        <dbReference type="ARBA" id="ARBA00012098"/>
    </source>
</evidence>
<keyword evidence="9" id="KW-1185">Reference proteome</keyword>
<dbReference type="EMBL" id="CP150850">
    <property type="protein sequence ID" value="WZW56633.1"/>
    <property type="molecule type" value="Genomic_DNA"/>
</dbReference>
<dbReference type="PANTHER" id="PTHR21047:SF2">
    <property type="entry name" value="THYMIDINE DIPHOSPHO-4-KETO-RHAMNOSE 3,5-EPIMERASE"/>
    <property type="match status" value="1"/>
</dbReference>
<evidence type="ECO:0000256" key="4">
    <source>
        <dbReference type="ARBA" id="ARBA00019595"/>
    </source>
</evidence>
<dbReference type="Gene3D" id="2.60.120.10">
    <property type="entry name" value="Jelly Rolls"/>
    <property type="match status" value="2"/>
</dbReference>
<dbReference type="InterPro" id="IPR011051">
    <property type="entry name" value="RmlC_Cupin_sf"/>
</dbReference>
<dbReference type="SUPFAM" id="SSF51182">
    <property type="entry name" value="RmlC-like cupins"/>
    <property type="match status" value="2"/>
</dbReference>
<sequence length="432" mass="48901">MDMMETGIAGLRWDSLPAMNNGVESVVVPMPTTDLVHVVYHGDKPFSHGRYGLHRGLEDHLIFLGSPTKKAKGYFLDCRRDSPTLHQRVVVEFSPDVTRSLVIPCGVAHGFEGLERIYTINAFRAFLPPPQYLMTEKNPWATGTDILNFPYSIDDRDLPVVEVNTYPASEMFYDLLSEMQRATLGDIRHEFPHTEDMVDTDGKVVTLLIKKELSPRQAITQSDPIPGIEGLRWEQHLLVWSDDVSGYAALTDHGPIQIIGHGEQHYKTDAYGIHLEWEDRLTFVGPSDQRAIIRFIDCRRGSPTEGNEIAHEFSPSALRMLIIPPGVAHAFEGLEHIFTINRPYRRSGDADRFEPGHDVIDWPLDQRPPPSFDLSPTRDFPLSYYHALVEAQRDYLALQQQHVSTPAILLVRDSDGSTKRVALRQHIAIEKT</sequence>
<evidence type="ECO:0000256" key="2">
    <source>
        <dbReference type="ARBA" id="ARBA00001997"/>
    </source>
</evidence>
<accession>A0ABZ3BNV9</accession>
<dbReference type="Proteomes" id="UP001484179">
    <property type="component" value="Chromosome 2"/>
</dbReference>
<dbReference type="InterPro" id="IPR000888">
    <property type="entry name" value="RmlC-like"/>
</dbReference>
<dbReference type="InterPro" id="IPR014710">
    <property type="entry name" value="RmlC-like_jellyroll"/>
</dbReference>
<dbReference type="PANTHER" id="PTHR21047">
    <property type="entry name" value="DTDP-6-DEOXY-D-GLUCOSE-3,5 EPIMERASE"/>
    <property type="match status" value="1"/>
</dbReference>
<proteinExistence type="predicted"/>
<dbReference type="RefSeq" id="WP_342310491.1">
    <property type="nucleotide sequence ID" value="NZ_CP150850.1"/>
</dbReference>
<evidence type="ECO:0000256" key="5">
    <source>
        <dbReference type="ARBA" id="ARBA00029758"/>
    </source>
</evidence>
<name>A0ABZ3BNV9_BURPY</name>
<organism evidence="8 9">
    <name type="scientific">Burkholderia pyrrocinia</name>
    <name type="common">Pseudomonas pyrrocinia</name>
    <dbReference type="NCBI Taxonomy" id="60550"/>
    <lineage>
        <taxon>Bacteria</taxon>
        <taxon>Pseudomonadati</taxon>
        <taxon>Pseudomonadota</taxon>
        <taxon>Betaproteobacteria</taxon>
        <taxon>Burkholderiales</taxon>
        <taxon>Burkholderiaceae</taxon>
        <taxon>Burkholderia</taxon>
        <taxon>Burkholderia cepacia complex</taxon>
    </lineage>
</organism>
<evidence type="ECO:0000256" key="7">
    <source>
        <dbReference type="ARBA" id="ARBA00033311"/>
    </source>
</evidence>
<evidence type="ECO:0000313" key="9">
    <source>
        <dbReference type="Proteomes" id="UP001484179"/>
    </source>
</evidence>
<comment type="function">
    <text evidence="2">Catalyzes the epimerization of the C3' and C5'positions of dTDP-6-deoxy-D-xylo-4-hexulose, forming dTDP-6-deoxy-L-lyxo-4-hexulose.</text>
</comment>
<reference evidence="8 9" key="1">
    <citation type="submission" date="2024-04" db="EMBL/GenBank/DDBJ databases">
        <title>Biological Control Activity of Plant Growth Promoting Rhizobacteria Burkholderia pyrrocinia BX1 against Tobacco black shank Introduction Tobacco black shank (TBS) caused by the oomycete Phytophthora. nicotianae (P. nicotianae) has become a destructive soil.</title>
        <authorList>
            <person name="Liu X."/>
            <person name="Shu C."/>
        </authorList>
    </citation>
    <scope>NUCLEOTIDE SEQUENCE [LARGE SCALE GENOMIC DNA]</scope>
    <source>
        <strain evidence="8 9">BX1</strain>
    </source>
</reference>
<evidence type="ECO:0000313" key="8">
    <source>
        <dbReference type="EMBL" id="WZW56633.1"/>
    </source>
</evidence>
<evidence type="ECO:0000256" key="1">
    <source>
        <dbReference type="ARBA" id="ARBA00001298"/>
    </source>
</evidence>
<comment type="catalytic activity">
    <reaction evidence="1">
        <text>dTDP-4-dehydro-6-deoxy-alpha-D-glucose = dTDP-4-dehydro-beta-L-rhamnose</text>
        <dbReference type="Rhea" id="RHEA:16969"/>
        <dbReference type="ChEBI" id="CHEBI:57649"/>
        <dbReference type="ChEBI" id="CHEBI:62830"/>
        <dbReference type="EC" id="5.1.3.13"/>
    </reaction>
</comment>
<dbReference type="EC" id="5.1.3.13" evidence="3"/>